<name>A0AAD7FNR8_MYCRO</name>
<reference evidence="1" key="1">
    <citation type="submission" date="2023-03" db="EMBL/GenBank/DDBJ databases">
        <title>Massive genome expansion in bonnet fungi (Mycena s.s.) driven by repeated elements and novel gene families across ecological guilds.</title>
        <authorList>
            <consortium name="Lawrence Berkeley National Laboratory"/>
            <person name="Harder C.B."/>
            <person name="Miyauchi S."/>
            <person name="Viragh M."/>
            <person name="Kuo A."/>
            <person name="Thoen E."/>
            <person name="Andreopoulos B."/>
            <person name="Lu D."/>
            <person name="Skrede I."/>
            <person name="Drula E."/>
            <person name="Henrissat B."/>
            <person name="Morin E."/>
            <person name="Kohler A."/>
            <person name="Barry K."/>
            <person name="LaButti K."/>
            <person name="Morin E."/>
            <person name="Salamov A."/>
            <person name="Lipzen A."/>
            <person name="Mereny Z."/>
            <person name="Hegedus B."/>
            <person name="Baldrian P."/>
            <person name="Stursova M."/>
            <person name="Weitz H."/>
            <person name="Taylor A."/>
            <person name="Grigoriev I.V."/>
            <person name="Nagy L.G."/>
            <person name="Martin F."/>
            <person name="Kauserud H."/>
        </authorList>
    </citation>
    <scope>NUCLEOTIDE SEQUENCE</scope>
    <source>
        <strain evidence="1">CBHHK067</strain>
    </source>
</reference>
<feature type="non-terminal residue" evidence="1">
    <location>
        <position position="1"/>
    </location>
</feature>
<keyword evidence="2" id="KW-1185">Reference proteome</keyword>
<proteinExistence type="predicted"/>
<protein>
    <submittedName>
        <fullName evidence="1">Uncharacterized protein</fullName>
    </submittedName>
</protein>
<comment type="caution">
    <text evidence="1">The sequence shown here is derived from an EMBL/GenBank/DDBJ whole genome shotgun (WGS) entry which is preliminary data.</text>
</comment>
<evidence type="ECO:0000313" key="1">
    <source>
        <dbReference type="EMBL" id="KAJ7629346.1"/>
    </source>
</evidence>
<dbReference type="AlphaFoldDB" id="A0AAD7FNR8"/>
<feature type="non-terminal residue" evidence="1">
    <location>
        <position position="197"/>
    </location>
</feature>
<organism evidence="1 2">
    <name type="scientific">Mycena rosella</name>
    <name type="common">Pink bonnet</name>
    <name type="synonym">Agaricus rosellus</name>
    <dbReference type="NCBI Taxonomy" id="1033263"/>
    <lineage>
        <taxon>Eukaryota</taxon>
        <taxon>Fungi</taxon>
        <taxon>Dikarya</taxon>
        <taxon>Basidiomycota</taxon>
        <taxon>Agaricomycotina</taxon>
        <taxon>Agaricomycetes</taxon>
        <taxon>Agaricomycetidae</taxon>
        <taxon>Agaricales</taxon>
        <taxon>Marasmiineae</taxon>
        <taxon>Mycenaceae</taxon>
        <taxon>Mycena</taxon>
    </lineage>
</organism>
<dbReference type="Proteomes" id="UP001221757">
    <property type="component" value="Unassembled WGS sequence"/>
</dbReference>
<accession>A0AAD7FNR8</accession>
<sequence>TRLIAWKTGRPFHPENMFFRTVDSGPPPAHALADFRVQFYAHKSLLDKMDETLGGSRDWAGHVLADYLHKILVLRNMHDKGGADIPIIVTAWDVARTKLAMDYWVDLSKGVWSEDERLRRYTECDAFCRRIQPCFPQTDLLVRALLADPAAEYVPPFIVFYSGLTEGTTCVLFTRPRHVPPPALVRGWPGACKDARC</sequence>
<evidence type="ECO:0000313" key="2">
    <source>
        <dbReference type="Proteomes" id="UP001221757"/>
    </source>
</evidence>
<gene>
    <name evidence="1" type="ORF">B0H17DRAFT_863647</name>
</gene>
<dbReference type="EMBL" id="JARKIE010000544">
    <property type="protein sequence ID" value="KAJ7629346.1"/>
    <property type="molecule type" value="Genomic_DNA"/>
</dbReference>